<comment type="caution">
    <text evidence="1">The sequence shown here is derived from an EMBL/GenBank/DDBJ whole genome shotgun (WGS) entry which is preliminary data.</text>
</comment>
<reference evidence="1 2" key="1">
    <citation type="journal article" date="2021" name="Hortic Res">
        <title>High-quality reference genome and annotation aids understanding of berry development for evergreen blueberry (Vaccinium darrowii).</title>
        <authorList>
            <person name="Yu J."/>
            <person name="Hulse-Kemp A.M."/>
            <person name="Babiker E."/>
            <person name="Staton M."/>
        </authorList>
    </citation>
    <scope>NUCLEOTIDE SEQUENCE [LARGE SCALE GENOMIC DNA]</scope>
    <source>
        <strain evidence="2">cv. NJ 8807/NJ 8810</strain>
        <tissue evidence="1">Young leaf</tissue>
    </source>
</reference>
<dbReference type="EMBL" id="CM037162">
    <property type="protein sequence ID" value="KAH7864365.1"/>
    <property type="molecule type" value="Genomic_DNA"/>
</dbReference>
<name>A0ACB7ZET3_9ERIC</name>
<dbReference type="Proteomes" id="UP000828048">
    <property type="component" value="Chromosome 12"/>
</dbReference>
<protein>
    <submittedName>
        <fullName evidence="1">Uncharacterized protein</fullName>
    </submittedName>
</protein>
<organism evidence="1 2">
    <name type="scientific">Vaccinium darrowii</name>
    <dbReference type="NCBI Taxonomy" id="229202"/>
    <lineage>
        <taxon>Eukaryota</taxon>
        <taxon>Viridiplantae</taxon>
        <taxon>Streptophyta</taxon>
        <taxon>Embryophyta</taxon>
        <taxon>Tracheophyta</taxon>
        <taxon>Spermatophyta</taxon>
        <taxon>Magnoliopsida</taxon>
        <taxon>eudicotyledons</taxon>
        <taxon>Gunneridae</taxon>
        <taxon>Pentapetalae</taxon>
        <taxon>asterids</taxon>
        <taxon>Ericales</taxon>
        <taxon>Ericaceae</taxon>
        <taxon>Vaccinioideae</taxon>
        <taxon>Vaccinieae</taxon>
        <taxon>Vaccinium</taxon>
    </lineage>
</organism>
<keyword evidence="2" id="KW-1185">Reference proteome</keyword>
<gene>
    <name evidence="1" type="ORF">Vadar_028779</name>
</gene>
<sequence>MMSSQGPSPWIPLLMVGVLSFVAFGNSMMSIAEVVLPFLQPGDEDEDEGGNGDGDEDGATMSMFLPIILLLLMLVHFLAVFSPKLSIFSAFNRRSESSGYDADGFGLGSLLLLALFFVLLFIF</sequence>
<accession>A0ACB7ZET3</accession>
<evidence type="ECO:0000313" key="1">
    <source>
        <dbReference type="EMBL" id="KAH7864365.1"/>
    </source>
</evidence>
<evidence type="ECO:0000313" key="2">
    <source>
        <dbReference type="Proteomes" id="UP000828048"/>
    </source>
</evidence>
<proteinExistence type="predicted"/>